<dbReference type="AlphaFoldDB" id="A0AAV4Y6C5"/>
<gene>
    <name evidence="1" type="ORF">CEXT_68161</name>
</gene>
<evidence type="ECO:0000313" key="1">
    <source>
        <dbReference type="EMBL" id="GIZ02893.1"/>
    </source>
</evidence>
<reference evidence="1 2" key="1">
    <citation type="submission" date="2021-06" db="EMBL/GenBank/DDBJ databases">
        <title>Caerostris extrusa draft genome.</title>
        <authorList>
            <person name="Kono N."/>
            <person name="Arakawa K."/>
        </authorList>
    </citation>
    <scope>NUCLEOTIDE SEQUENCE [LARGE SCALE GENOMIC DNA]</scope>
</reference>
<dbReference type="EMBL" id="BPLR01018874">
    <property type="protein sequence ID" value="GIZ02893.1"/>
    <property type="molecule type" value="Genomic_DNA"/>
</dbReference>
<comment type="caution">
    <text evidence="1">The sequence shown here is derived from an EMBL/GenBank/DDBJ whole genome shotgun (WGS) entry which is preliminary data.</text>
</comment>
<evidence type="ECO:0000313" key="2">
    <source>
        <dbReference type="Proteomes" id="UP001054945"/>
    </source>
</evidence>
<accession>A0AAV4Y6C5</accession>
<sequence>MISRPQDSQPTGNVSSNMSWCYKAQGVNNGVSSIMMWRNNDECEFNLKYNIMPHTSIAITMGFSKSHRRRPLKVKSINQLFRKTLYKSANPGVCDANTLHITPTRNEG</sequence>
<protein>
    <submittedName>
        <fullName evidence="1">Uncharacterized protein</fullName>
    </submittedName>
</protein>
<keyword evidence="2" id="KW-1185">Reference proteome</keyword>
<organism evidence="1 2">
    <name type="scientific">Caerostris extrusa</name>
    <name type="common">Bark spider</name>
    <name type="synonym">Caerostris bankana</name>
    <dbReference type="NCBI Taxonomy" id="172846"/>
    <lineage>
        <taxon>Eukaryota</taxon>
        <taxon>Metazoa</taxon>
        <taxon>Ecdysozoa</taxon>
        <taxon>Arthropoda</taxon>
        <taxon>Chelicerata</taxon>
        <taxon>Arachnida</taxon>
        <taxon>Araneae</taxon>
        <taxon>Araneomorphae</taxon>
        <taxon>Entelegynae</taxon>
        <taxon>Araneoidea</taxon>
        <taxon>Araneidae</taxon>
        <taxon>Caerostris</taxon>
    </lineage>
</organism>
<proteinExistence type="predicted"/>
<dbReference type="Proteomes" id="UP001054945">
    <property type="component" value="Unassembled WGS sequence"/>
</dbReference>
<name>A0AAV4Y6C5_CAEEX</name>